<accession>W4HLX9</accession>
<dbReference type="RefSeq" id="WP_043844401.1">
    <property type="nucleotide sequence ID" value="NZ_AQQW01000005.1"/>
</dbReference>
<dbReference type="InterPro" id="IPR023346">
    <property type="entry name" value="Lysozyme-like_dom_sf"/>
</dbReference>
<dbReference type="SUPFAM" id="SSF47090">
    <property type="entry name" value="PGBD-like"/>
    <property type="match status" value="1"/>
</dbReference>
<dbReference type="Proteomes" id="UP000019063">
    <property type="component" value="Unassembled WGS sequence"/>
</dbReference>
<feature type="domain" description="Transglycosylase SLT" evidence="3">
    <location>
        <begin position="62"/>
        <end position="353"/>
    </location>
</feature>
<protein>
    <submittedName>
        <fullName evidence="4">Lytic murein transglycosylase</fullName>
    </submittedName>
</protein>
<dbReference type="Pfam" id="PF13406">
    <property type="entry name" value="SLT_2"/>
    <property type="match status" value="1"/>
</dbReference>
<evidence type="ECO:0000259" key="3">
    <source>
        <dbReference type="Pfam" id="PF13406"/>
    </source>
</evidence>
<dbReference type="eggNOG" id="COG2951">
    <property type="taxonomic scope" value="Bacteria"/>
</dbReference>
<dbReference type="GO" id="GO:0009253">
    <property type="term" value="P:peptidoglycan catabolic process"/>
    <property type="evidence" value="ECO:0007669"/>
    <property type="project" value="TreeGrafter"/>
</dbReference>
<dbReference type="Gene3D" id="1.10.530.10">
    <property type="match status" value="1"/>
</dbReference>
<dbReference type="InterPro" id="IPR031304">
    <property type="entry name" value="SLT_2"/>
</dbReference>
<feature type="chain" id="PRO_5004842159" evidence="1">
    <location>
        <begin position="24"/>
        <end position="430"/>
    </location>
</feature>
<keyword evidence="1" id="KW-0732">Signal</keyword>
<dbReference type="AlphaFoldDB" id="W4HLX9"/>
<name>W4HLX9_9RHOB</name>
<dbReference type="EMBL" id="AQQW01000005">
    <property type="protein sequence ID" value="ETW12965.1"/>
    <property type="molecule type" value="Genomic_DNA"/>
</dbReference>
<dbReference type="Gene3D" id="1.10.101.10">
    <property type="entry name" value="PGBD-like superfamily/PGBD"/>
    <property type="match status" value="1"/>
</dbReference>
<reference evidence="4 5" key="1">
    <citation type="journal article" date="2014" name="Antonie Van Leeuwenhoek">
        <title>Roseivivax atlanticus sp. nov., isolated from surface seawater of the Atlantic Ocean.</title>
        <authorList>
            <person name="Li G."/>
            <person name="Lai Q."/>
            <person name="Liu X."/>
            <person name="Sun F."/>
            <person name="Shao Z."/>
        </authorList>
    </citation>
    <scope>NUCLEOTIDE SEQUENCE [LARGE SCALE GENOMIC DNA]</scope>
    <source>
        <strain evidence="4 5">22II-s10s</strain>
    </source>
</reference>
<dbReference type="InterPro" id="IPR036365">
    <property type="entry name" value="PGBD-like_sf"/>
</dbReference>
<organism evidence="4 5">
    <name type="scientific">Roseivivax marinus</name>
    <dbReference type="NCBI Taxonomy" id="1379903"/>
    <lineage>
        <taxon>Bacteria</taxon>
        <taxon>Pseudomonadati</taxon>
        <taxon>Pseudomonadota</taxon>
        <taxon>Alphaproteobacteria</taxon>
        <taxon>Rhodobacterales</taxon>
        <taxon>Roseobacteraceae</taxon>
        <taxon>Roseivivax</taxon>
    </lineage>
</organism>
<dbReference type="FunFam" id="1.10.8.350:FF:000001">
    <property type="entry name" value="Lytic murein transglycosylase B"/>
    <property type="match status" value="1"/>
</dbReference>
<dbReference type="InterPro" id="IPR043426">
    <property type="entry name" value="MltB-like"/>
</dbReference>
<dbReference type="Pfam" id="PF01471">
    <property type="entry name" value="PG_binding_1"/>
    <property type="match status" value="1"/>
</dbReference>
<sequence>MNARLATSAIATLVALSFSSASAESPERSLKPQVRPAAAVAVSRNATDLTGLGQPRQTDPMFRAWVDDFRPRARAAGIPEAVIDSAFAHARYLPDVIERDRNQAEFVMTIWDYLDRTVSESRIANGRDALRLHGDTLERIEAHYGVEKEVVAAIWGMESAYGTHRGDTHIVSALATLAYDGRRASFFEQQLISALKIIASGDVNPGDMTGSWAGAMGHTQFIPTSYEALAVDFTGDGKRDIWSDDPTDALASTAAYLAHHGWTQGMPWGVEVTVPAGFDYAQAGKDTKKMPSDWARLGVVGTDGAPVRDFGSASLLLPAGAQGAAFLVFKNFRAIAAYNAADAYVLGVGHLSDRLAGKGPLTSEWPRGDRSLTFSERQELQRRLTAHGYDTQGVDGRIGPMTMSALKSYQRSAGLAPDGYASLSVLKRLR</sequence>
<evidence type="ECO:0000256" key="1">
    <source>
        <dbReference type="SAM" id="SignalP"/>
    </source>
</evidence>
<evidence type="ECO:0000313" key="5">
    <source>
        <dbReference type="Proteomes" id="UP000019063"/>
    </source>
</evidence>
<evidence type="ECO:0000259" key="2">
    <source>
        <dbReference type="Pfam" id="PF01471"/>
    </source>
</evidence>
<evidence type="ECO:0000313" key="4">
    <source>
        <dbReference type="EMBL" id="ETW12965.1"/>
    </source>
</evidence>
<dbReference type="eggNOG" id="COG3409">
    <property type="taxonomic scope" value="Bacteria"/>
</dbReference>
<dbReference type="SUPFAM" id="SSF53955">
    <property type="entry name" value="Lysozyme-like"/>
    <property type="match status" value="1"/>
</dbReference>
<dbReference type="InterPro" id="IPR011970">
    <property type="entry name" value="MltB_2"/>
</dbReference>
<gene>
    <name evidence="4" type="ORF">ATO8_10488</name>
</gene>
<dbReference type="STRING" id="1379903.ATO8_10488"/>
<dbReference type="PANTHER" id="PTHR30163">
    <property type="entry name" value="MEMBRANE-BOUND LYTIC MUREIN TRANSGLYCOSYLASE B"/>
    <property type="match status" value="1"/>
</dbReference>
<dbReference type="InterPro" id="IPR002477">
    <property type="entry name" value="Peptidoglycan-bd-like"/>
</dbReference>
<feature type="domain" description="Peptidoglycan binding-like" evidence="2">
    <location>
        <begin position="376"/>
        <end position="429"/>
    </location>
</feature>
<dbReference type="Gene3D" id="1.10.8.350">
    <property type="entry name" value="Bacterial muramidase"/>
    <property type="match status" value="1"/>
</dbReference>
<dbReference type="InterPro" id="IPR036366">
    <property type="entry name" value="PGBDSf"/>
</dbReference>
<comment type="caution">
    <text evidence="4">The sequence shown here is derived from an EMBL/GenBank/DDBJ whole genome shotgun (WGS) entry which is preliminary data.</text>
</comment>
<dbReference type="GO" id="GO:0008933">
    <property type="term" value="F:peptidoglycan lytic transglycosylase activity"/>
    <property type="evidence" value="ECO:0007669"/>
    <property type="project" value="TreeGrafter"/>
</dbReference>
<keyword evidence="5" id="KW-1185">Reference proteome</keyword>
<dbReference type="NCBIfam" id="TIGR02283">
    <property type="entry name" value="MltB_2"/>
    <property type="match status" value="1"/>
</dbReference>
<dbReference type="PANTHER" id="PTHR30163:SF8">
    <property type="entry name" value="LYTIC MUREIN TRANSGLYCOSYLASE"/>
    <property type="match status" value="1"/>
</dbReference>
<feature type="signal peptide" evidence="1">
    <location>
        <begin position="1"/>
        <end position="23"/>
    </location>
</feature>
<dbReference type="PATRIC" id="fig|1317118.6.peg.2161"/>
<dbReference type="CDD" id="cd13399">
    <property type="entry name" value="Slt35-like"/>
    <property type="match status" value="1"/>
</dbReference>
<proteinExistence type="predicted"/>